<dbReference type="EMBL" id="BGPR01010696">
    <property type="protein sequence ID" value="GBN47544.1"/>
    <property type="molecule type" value="Genomic_DNA"/>
</dbReference>
<organism evidence="1 2">
    <name type="scientific">Araneus ventricosus</name>
    <name type="common">Orbweaver spider</name>
    <name type="synonym">Epeira ventricosa</name>
    <dbReference type="NCBI Taxonomy" id="182803"/>
    <lineage>
        <taxon>Eukaryota</taxon>
        <taxon>Metazoa</taxon>
        <taxon>Ecdysozoa</taxon>
        <taxon>Arthropoda</taxon>
        <taxon>Chelicerata</taxon>
        <taxon>Arachnida</taxon>
        <taxon>Araneae</taxon>
        <taxon>Araneomorphae</taxon>
        <taxon>Entelegynae</taxon>
        <taxon>Araneoidea</taxon>
        <taxon>Araneidae</taxon>
        <taxon>Araneus</taxon>
    </lineage>
</organism>
<sequence>MDGHLTRPLAKIEHFRFTPIYTDCFRSRISRTAGLSSHCTGDISSSETFERNLFRIRKDRNFEDQIFETRSRTLTRLLATIDSTLPREWMDTNDPLCENRPTPVYAPIYGIGFQPVSREPLAIESKLAPRYQPVENFQTTSLKSTRNFRKPESAKPIGTLLRNLTRLLHETNGWTPTRPLYGKSNHFGLCRISEFGFRSPYLANRWAYRVQTCTGDIIVETERNLFESENRNFPVSNLSEPGYCDIDSTLLPRRMDNSTRPCSEIEPLPVSSRIRNWPRSPFSRTAGLSSPNCTGDISSSNLSNGHFFDFEKIS</sequence>
<protein>
    <submittedName>
        <fullName evidence="1">Uncharacterized protein</fullName>
    </submittedName>
</protein>
<name>A0A4Y2P800_ARAVE</name>
<accession>A0A4Y2P800</accession>
<gene>
    <name evidence="1" type="ORF">AVEN_122686_1</name>
</gene>
<evidence type="ECO:0000313" key="2">
    <source>
        <dbReference type="Proteomes" id="UP000499080"/>
    </source>
</evidence>
<comment type="caution">
    <text evidence="1">The sequence shown here is derived from an EMBL/GenBank/DDBJ whole genome shotgun (WGS) entry which is preliminary data.</text>
</comment>
<keyword evidence="2" id="KW-1185">Reference proteome</keyword>
<reference evidence="1 2" key="1">
    <citation type="journal article" date="2019" name="Sci. Rep.">
        <title>Orb-weaving spider Araneus ventricosus genome elucidates the spidroin gene catalogue.</title>
        <authorList>
            <person name="Kono N."/>
            <person name="Nakamura H."/>
            <person name="Ohtoshi R."/>
            <person name="Moran D.A.P."/>
            <person name="Shinohara A."/>
            <person name="Yoshida Y."/>
            <person name="Fujiwara M."/>
            <person name="Mori M."/>
            <person name="Tomita M."/>
            <person name="Arakawa K."/>
        </authorList>
    </citation>
    <scope>NUCLEOTIDE SEQUENCE [LARGE SCALE GENOMIC DNA]</scope>
</reference>
<evidence type="ECO:0000313" key="1">
    <source>
        <dbReference type="EMBL" id="GBN47544.1"/>
    </source>
</evidence>
<dbReference type="AlphaFoldDB" id="A0A4Y2P800"/>
<proteinExistence type="predicted"/>
<dbReference type="Proteomes" id="UP000499080">
    <property type="component" value="Unassembled WGS sequence"/>
</dbReference>